<evidence type="ECO:0000313" key="2">
    <source>
        <dbReference type="Proteomes" id="UP000095472"/>
    </source>
</evidence>
<name>A0ACD5GX41_9CYAN</name>
<accession>A0ACD5GX41</accession>
<gene>
    <name evidence="1" type="ORF">BH720_006730</name>
</gene>
<organism evidence="1 2">
    <name type="scientific">Desertifilum tharense IPPAS B-1220</name>
    <dbReference type="NCBI Taxonomy" id="1781255"/>
    <lineage>
        <taxon>Bacteria</taxon>
        <taxon>Bacillati</taxon>
        <taxon>Cyanobacteriota</taxon>
        <taxon>Cyanophyceae</taxon>
        <taxon>Desertifilales</taxon>
        <taxon>Desertifilaceae</taxon>
        <taxon>Desertifilum</taxon>
    </lineage>
</organism>
<proteinExistence type="predicted"/>
<protein>
    <submittedName>
        <fullName evidence="1">SpoIID/LytB domain-containing protein</fullName>
    </submittedName>
</protein>
<sequence>MLARSYALHQREKTRNELFDVGNTTAWQVYKGVEDEYTSTQQYR</sequence>
<keyword evidence="2" id="KW-1185">Reference proteome</keyword>
<evidence type="ECO:0000313" key="1">
    <source>
        <dbReference type="EMBL" id="XPM65403.1"/>
    </source>
</evidence>
<reference evidence="1 2" key="1">
    <citation type="journal article" date="2016" name="Genome Announc.">
        <title>Draft Genome Sequence of the Thermotolerant Cyanobacterium Desertifilum sp. IPPAS B-1220.</title>
        <authorList>
            <person name="Mironov K.S."/>
            <person name="Sinetova M.A."/>
            <person name="Bolatkhan K."/>
            <person name="Zayadan B.K."/>
            <person name="Ustinova V.V."/>
            <person name="Kupriyanova E.V."/>
            <person name="Skrypnik A.N."/>
            <person name="Gogoleva N.E."/>
            <person name="Gogolev Y.V."/>
            <person name="Los D.A."/>
        </authorList>
    </citation>
    <scope>NUCLEOTIDE SEQUENCE [LARGE SCALE GENOMIC DNA]</scope>
    <source>
        <strain evidence="1 2">IPPAS B-1220</strain>
    </source>
</reference>
<dbReference type="Proteomes" id="UP000095472">
    <property type="component" value="Chromosome"/>
</dbReference>
<dbReference type="EMBL" id="CP182909">
    <property type="protein sequence ID" value="XPM65403.1"/>
    <property type="molecule type" value="Genomic_DNA"/>
</dbReference>